<evidence type="ECO:0000256" key="1">
    <source>
        <dbReference type="SAM" id="MobiDB-lite"/>
    </source>
</evidence>
<organism evidence="2">
    <name type="scientific">marine sediment metagenome</name>
    <dbReference type="NCBI Taxonomy" id="412755"/>
    <lineage>
        <taxon>unclassified sequences</taxon>
        <taxon>metagenomes</taxon>
        <taxon>ecological metagenomes</taxon>
    </lineage>
</organism>
<proteinExistence type="predicted"/>
<comment type="caution">
    <text evidence="2">The sequence shown here is derived from an EMBL/GenBank/DDBJ whole genome shotgun (WGS) entry which is preliminary data.</text>
</comment>
<reference evidence="2" key="1">
    <citation type="journal article" date="2015" name="Nature">
        <title>Complex archaea that bridge the gap between prokaryotes and eukaryotes.</title>
        <authorList>
            <person name="Spang A."/>
            <person name="Saw J.H."/>
            <person name="Jorgensen S.L."/>
            <person name="Zaremba-Niedzwiedzka K."/>
            <person name="Martijn J."/>
            <person name="Lind A.E."/>
            <person name="van Eijk R."/>
            <person name="Schleper C."/>
            <person name="Guy L."/>
            <person name="Ettema T.J."/>
        </authorList>
    </citation>
    <scope>NUCLEOTIDE SEQUENCE</scope>
</reference>
<evidence type="ECO:0000313" key="2">
    <source>
        <dbReference type="EMBL" id="KKL18728.1"/>
    </source>
</evidence>
<dbReference type="EMBL" id="LAZR01038760">
    <property type="protein sequence ID" value="KKL18728.1"/>
    <property type="molecule type" value="Genomic_DNA"/>
</dbReference>
<feature type="non-terminal residue" evidence="2">
    <location>
        <position position="87"/>
    </location>
</feature>
<feature type="region of interest" description="Disordered" evidence="1">
    <location>
        <begin position="30"/>
        <end position="87"/>
    </location>
</feature>
<accession>A0A0F9E3W1</accession>
<feature type="compositionally biased region" description="Basic residues" evidence="1">
    <location>
        <begin position="62"/>
        <end position="74"/>
    </location>
</feature>
<name>A0A0F9E3W1_9ZZZZ</name>
<dbReference type="AlphaFoldDB" id="A0A0F9E3W1"/>
<feature type="compositionally biased region" description="Basic residues" evidence="1">
    <location>
        <begin position="39"/>
        <end position="49"/>
    </location>
</feature>
<protein>
    <submittedName>
        <fullName evidence="2">Uncharacterized protein</fullName>
    </submittedName>
</protein>
<sequence length="87" mass="10270">MSKLANILKELASLTPEELQKLTNVLEQEDDAKIETKPKTKRRRRRKKKQEQVEDIPTIRTQPRKVKRRTKKQWPSKGVAARIEPIN</sequence>
<gene>
    <name evidence="2" type="ORF">LCGC14_2472650</name>
</gene>